<comment type="caution">
    <text evidence="1">The sequence shown here is derived from an EMBL/GenBank/DDBJ whole genome shotgun (WGS) entry which is preliminary data.</text>
</comment>
<dbReference type="Proteomes" id="UP000291949">
    <property type="component" value="Unassembled WGS sequence"/>
</dbReference>
<feature type="non-terminal residue" evidence="1">
    <location>
        <position position="1"/>
    </location>
</feature>
<evidence type="ECO:0000313" key="2">
    <source>
        <dbReference type="Proteomes" id="UP000291949"/>
    </source>
</evidence>
<sequence length="23" mass="2775">YRNNTGSLIETYQTFLNKLEELK</sequence>
<dbReference type="AlphaFoldDB" id="A0A7Z7YTC8"/>
<protein>
    <submittedName>
        <fullName evidence="1">Phosphoribosylaminoimidazolesuccinocarboxamide synthase</fullName>
        <ecNumber evidence="1">6.3.2.6</ecNumber>
    </submittedName>
</protein>
<keyword evidence="1" id="KW-0436">Ligase</keyword>
<dbReference type="GO" id="GO:0004639">
    <property type="term" value="F:phosphoribosylaminoimidazolesuccinocarboxamide synthase activity"/>
    <property type="evidence" value="ECO:0007669"/>
    <property type="project" value="UniProtKB-EC"/>
</dbReference>
<reference evidence="1 2" key="1">
    <citation type="journal article" date="2019" name="Sci. Transl. Med.">
        <title>Quorum sensing between bacterial species on the skin protects against epidermal injury in atopic dermatitis.</title>
        <authorList>
            <person name="Williams M.R."/>
        </authorList>
    </citation>
    <scope>NUCLEOTIDE SEQUENCE [LARGE SCALE GENOMIC DNA]</scope>
    <source>
        <strain evidence="1 2">H8</strain>
    </source>
</reference>
<accession>A0A7Z7YTC8</accession>
<organism evidence="1 2">
    <name type="scientific">Staphylococcus capitis</name>
    <dbReference type="NCBI Taxonomy" id="29388"/>
    <lineage>
        <taxon>Bacteria</taxon>
        <taxon>Bacillati</taxon>
        <taxon>Bacillota</taxon>
        <taxon>Bacilli</taxon>
        <taxon>Bacillales</taxon>
        <taxon>Staphylococcaceae</taxon>
        <taxon>Staphylococcus</taxon>
    </lineage>
</organism>
<proteinExistence type="predicted"/>
<dbReference type="EC" id="6.3.2.6" evidence="1"/>
<dbReference type="EMBL" id="SCHC01000412">
    <property type="protein sequence ID" value="TBW70131.1"/>
    <property type="molecule type" value="Genomic_DNA"/>
</dbReference>
<evidence type="ECO:0000313" key="1">
    <source>
        <dbReference type="EMBL" id="TBW70131.1"/>
    </source>
</evidence>
<gene>
    <name evidence="1" type="ORF">EQ811_14740</name>
</gene>
<name>A0A7Z7YTC8_STACP</name>
<dbReference type="RefSeq" id="WP_230373859.1">
    <property type="nucleotide sequence ID" value="NZ_SCHC01000412.1"/>
</dbReference>